<dbReference type="GO" id="GO:0003677">
    <property type="term" value="F:DNA binding"/>
    <property type="evidence" value="ECO:0007669"/>
    <property type="project" value="UniProtKB-KW"/>
</dbReference>
<proteinExistence type="predicted"/>
<dbReference type="EMBL" id="JAFIMR010000003">
    <property type="protein sequence ID" value="KAI1880150.1"/>
    <property type="molecule type" value="Genomic_DNA"/>
</dbReference>
<accession>A0A9P9WVS8</accession>
<dbReference type="Proteomes" id="UP000829685">
    <property type="component" value="Unassembled WGS sequence"/>
</dbReference>
<evidence type="ECO:0000256" key="4">
    <source>
        <dbReference type="ARBA" id="ARBA00023125"/>
    </source>
</evidence>
<keyword evidence="3" id="KW-0805">Transcription regulation</keyword>
<gene>
    <name evidence="7" type="ORF">JX265_001771</name>
</gene>
<name>A0A9P9WVS8_9PEZI</name>
<evidence type="ECO:0000313" key="7">
    <source>
        <dbReference type="EMBL" id="KAI1880150.1"/>
    </source>
</evidence>
<keyword evidence="1" id="KW-0479">Metal-binding</keyword>
<evidence type="ECO:0000256" key="1">
    <source>
        <dbReference type="ARBA" id="ARBA00022723"/>
    </source>
</evidence>
<evidence type="ECO:0000313" key="8">
    <source>
        <dbReference type="Proteomes" id="UP000829685"/>
    </source>
</evidence>
<evidence type="ECO:0000256" key="3">
    <source>
        <dbReference type="ARBA" id="ARBA00023015"/>
    </source>
</evidence>
<evidence type="ECO:0000256" key="5">
    <source>
        <dbReference type="ARBA" id="ARBA00023163"/>
    </source>
</evidence>
<organism evidence="7 8">
    <name type="scientific">Neoarthrinium moseri</name>
    <dbReference type="NCBI Taxonomy" id="1658444"/>
    <lineage>
        <taxon>Eukaryota</taxon>
        <taxon>Fungi</taxon>
        <taxon>Dikarya</taxon>
        <taxon>Ascomycota</taxon>
        <taxon>Pezizomycotina</taxon>
        <taxon>Sordariomycetes</taxon>
        <taxon>Xylariomycetidae</taxon>
        <taxon>Amphisphaeriales</taxon>
        <taxon>Apiosporaceae</taxon>
        <taxon>Neoarthrinium</taxon>
    </lineage>
</organism>
<dbReference type="PANTHER" id="PTHR36206">
    <property type="entry name" value="ASPERCRYPTIN BIOSYNTHESIS CLUSTER-SPECIFIC TRANSCRIPTION REGULATOR ATNN-RELATED"/>
    <property type="match status" value="1"/>
</dbReference>
<dbReference type="Pfam" id="PF11951">
    <property type="entry name" value="Fungal_trans_2"/>
    <property type="match status" value="1"/>
</dbReference>
<dbReference type="InterPro" id="IPR052360">
    <property type="entry name" value="Transcr_Regulatory_Proteins"/>
</dbReference>
<evidence type="ECO:0000256" key="6">
    <source>
        <dbReference type="ARBA" id="ARBA00023242"/>
    </source>
</evidence>
<comment type="caution">
    <text evidence="7">The sequence shown here is derived from an EMBL/GenBank/DDBJ whole genome shotgun (WGS) entry which is preliminary data.</text>
</comment>
<evidence type="ECO:0000256" key="2">
    <source>
        <dbReference type="ARBA" id="ARBA00022833"/>
    </source>
</evidence>
<keyword evidence="2" id="KW-0862">Zinc</keyword>
<keyword evidence="6" id="KW-0539">Nucleus</keyword>
<reference evidence="7" key="1">
    <citation type="submission" date="2021-03" db="EMBL/GenBank/DDBJ databases">
        <title>Revisited historic fungal species revealed as producer of novel bioactive compounds through whole genome sequencing and comparative genomics.</title>
        <authorList>
            <person name="Vignolle G.A."/>
            <person name="Hochenegger N."/>
            <person name="Mach R.L."/>
            <person name="Mach-Aigner A.R."/>
            <person name="Javad Rahimi M."/>
            <person name="Salim K.A."/>
            <person name="Chan C.M."/>
            <person name="Lim L.B.L."/>
            <person name="Cai F."/>
            <person name="Druzhinina I.S."/>
            <person name="U'Ren J.M."/>
            <person name="Derntl C."/>
        </authorList>
    </citation>
    <scope>NUCLEOTIDE SEQUENCE</scope>
    <source>
        <strain evidence="7">TUCIM 5799</strain>
    </source>
</reference>
<sequence length="449" mass="50263">MKDLGAGSTVHGNFWIERMPHLSLQNEGICYALVALGAAHHNFLLQKSQVAWRPQGDMDRFIILHYNLAIRYIQPLMSNPTAANIQISLICCILFICFENVRGQYLESMKHLKSGSRLLASVLSSESGSMPIMPNSRQPCSLNEETEQISACEPEDGMDSIVTLFSCLGLDTSMLVEDEVVSQRQLCGQSSIPAAVETFGPIVPFSSLNAARKELHQIEITHDIFYEIMYPCDIWQTRPEQKGLTCSELPPPNFSEKDLQSYRGIYQQFMRWSARFDLFMGTFLGQSASAKDLCEAFTTRLHQKTWIALLDEEPWSPSQEDDFEEGDLRPIVDEVELIIKSLPPSPRALFSFDAAIIPPLSLVGCFTKDMELLQRVVIALRALDRREGVWDSKDLAEVFEASIIAQKCHGWPINGVSKDVLSIAKSLRSLNISCISPTNSIVELALQIG</sequence>
<keyword evidence="5" id="KW-0804">Transcription</keyword>
<keyword evidence="4" id="KW-0238">DNA-binding</keyword>
<protein>
    <submittedName>
        <fullName evidence="7">Uncharacterized protein</fullName>
    </submittedName>
</protein>
<dbReference type="AlphaFoldDB" id="A0A9P9WVS8"/>
<keyword evidence="8" id="KW-1185">Reference proteome</keyword>
<dbReference type="GO" id="GO:0046872">
    <property type="term" value="F:metal ion binding"/>
    <property type="evidence" value="ECO:0007669"/>
    <property type="project" value="UniProtKB-KW"/>
</dbReference>
<dbReference type="InterPro" id="IPR021858">
    <property type="entry name" value="Fun_TF"/>
</dbReference>
<dbReference type="PANTHER" id="PTHR36206:SF12">
    <property type="entry name" value="ASPERCRYPTIN BIOSYNTHESIS CLUSTER-SPECIFIC TRANSCRIPTION REGULATOR ATNN-RELATED"/>
    <property type="match status" value="1"/>
</dbReference>